<dbReference type="SUPFAM" id="SSF56059">
    <property type="entry name" value="Glutathione synthetase ATP-binding domain-like"/>
    <property type="match status" value="2"/>
</dbReference>
<feature type="domain" description="ATP-grasp" evidence="2">
    <location>
        <begin position="95"/>
        <end position="345"/>
    </location>
</feature>
<sequence length="628" mass="68126">MDRFPTDRLPRFDGPPQTYEDADTAEVLRQHVEERRNLGSILNARAAEAAGAAVSWFGRKTAVAELDGRQVLLGGYICDQAWVGSKIAADKWLTKEFLRGAGVPAPAARRCASVAEALEFEREVGGGIVVKPLAGMGGKGVSVNLRGRHEVTEAFERALRVDVGGGVIAEEHIEGDREYRVLATQDRCISVVQRLLPHVTGDGVSTIRELITAKNALRRRNPALINRYIPLDAVTERHLACQGLALNAVLEAGRREVVRDVGGLSSGGEPAERLDDVEDAVKEAAVAAAAAVPGLTWSGSDILVEKGTGRPWVIEINSTPDLLGSTYPLYGTPRDVAEQTWKIRLAGTRPKPTGQAELPASRRADSDMSLYVGDRSGGHRTTRLSRLVSSMLESWGWRIRPCSQDVLAVEDPEGGVAWFTRNFLGVSDTIAPRQLIGRSGTTRRLLGASGVPRVAGRLVYSRQEIEEFMSAHPGACVLVPQLKEWASSHAATVRDVEELDTALDPALGPWLIQRSRTAAHRITVFTTPRRILWMCGAADLVEQLSPEMTRQIADIAAQACRAVPELRWIAVNVSLGRGRRDLEHPLTALVEGLTFNPRLSRDAVTLAGSLEDVTEMIIRGRGATPKTG</sequence>
<keyword evidence="1" id="KW-0067">ATP-binding</keyword>
<evidence type="ECO:0000313" key="4">
    <source>
        <dbReference type="Proteomes" id="UP000535437"/>
    </source>
</evidence>
<accession>A0A7Z0GJC0</accession>
<dbReference type="GO" id="GO:0046872">
    <property type="term" value="F:metal ion binding"/>
    <property type="evidence" value="ECO:0007669"/>
    <property type="project" value="InterPro"/>
</dbReference>
<dbReference type="GO" id="GO:0018169">
    <property type="term" value="F:ribosomal S6-glutamic acid ligase activity"/>
    <property type="evidence" value="ECO:0007669"/>
    <property type="project" value="TreeGrafter"/>
</dbReference>
<dbReference type="EMBL" id="JACCFY010000001">
    <property type="protein sequence ID" value="NYJ77007.1"/>
    <property type="molecule type" value="Genomic_DNA"/>
</dbReference>
<evidence type="ECO:0000313" key="3">
    <source>
        <dbReference type="EMBL" id="NYJ77007.1"/>
    </source>
</evidence>
<dbReference type="SMART" id="SM01209">
    <property type="entry name" value="GARS_A"/>
    <property type="match status" value="1"/>
</dbReference>
<dbReference type="InterPro" id="IPR003806">
    <property type="entry name" value="ATP-grasp_PylC-type"/>
</dbReference>
<keyword evidence="4" id="KW-1185">Reference proteome</keyword>
<dbReference type="PROSITE" id="PS50975">
    <property type="entry name" value="ATP_GRASP"/>
    <property type="match status" value="1"/>
</dbReference>
<dbReference type="Proteomes" id="UP000535437">
    <property type="component" value="Unassembled WGS sequence"/>
</dbReference>
<dbReference type="PANTHER" id="PTHR21621">
    <property type="entry name" value="RIBOSOMAL PROTEIN S6 MODIFICATION PROTEIN"/>
    <property type="match status" value="1"/>
</dbReference>
<gene>
    <name evidence="3" type="ORF">HNR09_000418</name>
</gene>
<dbReference type="Gene3D" id="3.30.470.20">
    <property type="entry name" value="ATP-grasp fold, B domain"/>
    <property type="match status" value="2"/>
</dbReference>
<dbReference type="PANTHER" id="PTHR21621:SF0">
    <property type="entry name" value="BETA-CITRYLGLUTAMATE SYNTHASE B-RELATED"/>
    <property type="match status" value="1"/>
</dbReference>
<evidence type="ECO:0000259" key="2">
    <source>
        <dbReference type="PROSITE" id="PS50975"/>
    </source>
</evidence>
<keyword evidence="3" id="KW-0436">Ligase</keyword>
<reference evidence="3 4" key="1">
    <citation type="submission" date="2020-07" db="EMBL/GenBank/DDBJ databases">
        <title>Sequencing the genomes of 1000 actinobacteria strains.</title>
        <authorList>
            <person name="Klenk H.-P."/>
        </authorList>
    </citation>
    <scope>NUCLEOTIDE SEQUENCE [LARGE SCALE GENOMIC DNA]</scope>
    <source>
        <strain evidence="3 4">DSM 15475</strain>
    </source>
</reference>
<comment type="caution">
    <text evidence="3">The sequence shown here is derived from an EMBL/GenBank/DDBJ whole genome shotgun (WGS) entry which is preliminary data.</text>
</comment>
<dbReference type="GO" id="GO:0005524">
    <property type="term" value="F:ATP binding"/>
    <property type="evidence" value="ECO:0007669"/>
    <property type="project" value="UniProtKB-UniRule"/>
</dbReference>
<dbReference type="GO" id="GO:0009432">
    <property type="term" value="P:SOS response"/>
    <property type="evidence" value="ECO:0007669"/>
    <property type="project" value="TreeGrafter"/>
</dbReference>
<name>A0A7Z0GJC0_9MICC</name>
<keyword evidence="1" id="KW-0547">Nucleotide-binding</keyword>
<dbReference type="Pfam" id="PF02655">
    <property type="entry name" value="ATP-grasp_3"/>
    <property type="match status" value="1"/>
</dbReference>
<proteinExistence type="predicted"/>
<dbReference type="InterPro" id="IPR011761">
    <property type="entry name" value="ATP-grasp"/>
</dbReference>
<protein>
    <submittedName>
        <fullName evidence="3">D-alanine-D-alanine ligase-like ATP-grasp enzyme</fullName>
    </submittedName>
</protein>
<organism evidence="3 4">
    <name type="scientific">Nesterenkonia xinjiangensis</name>
    <dbReference type="NCBI Taxonomy" id="225327"/>
    <lineage>
        <taxon>Bacteria</taxon>
        <taxon>Bacillati</taxon>
        <taxon>Actinomycetota</taxon>
        <taxon>Actinomycetes</taxon>
        <taxon>Micrococcales</taxon>
        <taxon>Micrococcaceae</taxon>
        <taxon>Nesterenkonia</taxon>
    </lineage>
</organism>
<dbReference type="GO" id="GO:0005737">
    <property type="term" value="C:cytoplasm"/>
    <property type="evidence" value="ECO:0007669"/>
    <property type="project" value="TreeGrafter"/>
</dbReference>
<dbReference type="AlphaFoldDB" id="A0A7Z0GJC0"/>
<evidence type="ECO:0000256" key="1">
    <source>
        <dbReference type="PROSITE-ProRule" id="PRU00409"/>
    </source>
</evidence>
<dbReference type="RefSeq" id="WP_179540547.1">
    <property type="nucleotide sequence ID" value="NZ_BAAALL010000013.1"/>
</dbReference>